<comment type="caution">
    <text evidence="1">The sequence shown here is derived from an EMBL/GenBank/DDBJ whole genome shotgun (WGS) entry which is preliminary data.</text>
</comment>
<reference evidence="1 2" key="1">
    <citation type="journal article" date="2018" name="Sci. Rep.">
        <title>Genomic signatures of local adaptation to the degree of environmental predictability in rotifers.</title>
        <authorList>
            <person name="Franch-Gras L."/>
            <person name="Hahn C."/>
            <person name="Garcia-Roger E.M."/>
            <person name="Carmona M.J."/>
            <person name="Serra M."/>
            <person name="Gomez A."/>
        </authorList>
    </citation>
    <scope>NUCLEOTIDE SEQUENCE [LARGE SCALE GENOMIC DNA]</scope>
    <source>
        <strain evidence="1">HYR1</strain>
    </source>
</reference>
<accession>A0A3M7SA96</accession>
<proteinExistence type="predicted"/>
<evidence type="ECO:0000313" key="2">
    <source>
        <dbReference type="Proteomes" id="UP000276133"/>
    </source>
</evidence>
<keyword evidence="2" id="KW-1185">Reference proteome</keyword>
<dbReference type="EMBL" id="REGN01001784">
    <property type="protein sequence ID" value="RNA32555.1"/>
    <property type="molecule type" value="Genomic_DNA"/>
</dbReference>
<sequence length="81" mass="9497">METFKYDLIFVFELQNVSNVEITLKKCDVSDIYFNFKTKKKQYDKKLNVNEFKAGDLVLLTNTRQTVGQVCSFNPKFLGPY</sequence>
<gene>
    <name evidence="1" type="ORF">BpHYR1_015119</name>
</gene>
<name>A0A3M7SA96_BRAPC</name>
<dbReference type="AlphaFoldDB" id="A0A3M7SA96"/>
<evidence type="ECO:0000313" key="1">
    <source>
        <dbReference type="EMBL" id="RNA32555.1"/>
    </source>
</evidence>
<organism evidence="1 2">
    <name type="scientific">Brachionus plicatilis</name>
    <name type="common">Marine rotifer</name>
    <name type="synonym">Brachionus muelleri</name>
    <dbReference type="NCBI Taxonomy" id="10195"/>
    <lineage>
        <taxon>Eukaryota</taxon>
        <taxon>Metazoa</taxon>
        <taxon>Spiralia</taxon>
        <taxon>Gnathifera</taxon>
        <taxon>Rotifera</taxon>
        <taxon>Eurotatoria</taxon>
        <taxon>Monogononta</taxon>
        <taxon>Pseudotrocha</taxon>
        <taxon>Ploima</taxon>
        <taxon>Brachionidae</taxon>
        <taxon>Brachionus</taxon>
    </lineage>
</organism>
<dbReference type="Proteomes" id="UP000276133">
    <property type="component" value="Unassembled WGS sequence"/>
</dbReference>
<protein>
    <submittedName>
        <fullName evidence="1">Uncharacterized protein</fullName>
    </submittedName>
</protein>